<feature type="transmembrane region" description="Helical" evidence="7">
    <location>
        <begin position="140"/>
        <end position="158"/>
    </location>
</feature>
<evidence type="ECO:0000256" key="3">
    <source>
        <dbReference type="ARBA" id="ARBA00022692"/>
    </source>
</evidence>
<evidence type="ECO:0000256" key="5">
    <source>
        <dbReference type="ARBA" id="ARBA00022989"/>
    </source>
</evidence>
<gene>
    <name evidence="9" type="ORF">HO173_011608</name>
</gene>
<keyword evidence="6 7" id="KW-0472">Membrane</keyword>
<dbReference type="PANTHER" id="PTHR31204:SF1">
    <property type="entry name" value="SIGMA INTRACELLULAR RECEPTOR 2"/>
    <property type="match status" value="1"/>
</dbReference>
<evidence type="ECO:0000256" key="4">
    <source>
        <dbReference type="ARBA" id="ARBA00022824"/>
    </source>
</evidence>
<evidence type="ECO:0000256" key="6">
    <source>
        <dbReference type="ARBA" id="ARBA00023136"/>
    </source>
</evidence>
<dbReference type="Proteomes" id="UP000578531">
    <property type="component" value="Unassembled WGS sequence"/>
</dbReference>
<name>A0A8H6CT96_9LECA</name>
<dbReference type="InterPro" id="IPR016964">
    <property type="entry name" value="Sigma2_recept"/>
</dbReference>
<keyword evidence="4 7" id="KW-0256">Endoplasmic reticulum</keyword>
<dbReference type="EMBL" id="JACCJC010000074">
    <property type="protein sequence ID" value="KAF6228761.1"/>
    <property type="molecule type" value="Genomic_DNA"/>
</dbReference>
<evidence type="ECO:0000259" key="8">
    <source>
        <dbReference type="PROSITE" id="PS51751"/>
    </source>
</evidence>
<dbReference type="InterPro" id="IPR033118">
    <property type="entry name" value="EXPERA"/>
</dbReference>
<feature type="transmembrane region" description="Helical" evidence="7">
    <location>
        <begin position="105"/>
        <end position="128"/>
    </location>
</feature>
<proteinExistence type="inferred from homology"/>
<dbReference type="InterPro" id="IPR051987">
    <property type="entry name" value="Sigma-2_receptor-like"/>
</dbReference>
<dbReference type="GO" id="GO:0005789">
    <property type="term" value="C:endoplasmic reticulum membrane"/>
    <property type="evidence" value="ECO:0007669"/>
    <property type="project" value="UniProtKB-SubCell"/>
</dbReference>
<evidence type="ECO:0000313" key="9">
    <source>
        <dbReference type="EMBL" id="KAF6228761.1"/>
    </source>
</evidence>
<dbReference type="RefSeq" id="XP_037159576.1">
    <property type="nucleotide sequence ID" value="XM_037313488.1"/>
</dbReference>
<reference evidence="9 10" key="1">
    <citation type="journal article" date="2020" name="Genomics">
        <title>Complete, high-quality genomes from long-read metagenomic sequencing of two wolf lichen thalli reveals enigmatic genome architecture.</title>
        <authorList>
            <person name="McKenzie S.K."/>
            <person name="Walston R.F."/>
            <person name="Allen J.L."/>
        </authorList>
    </citation>
    <scope>NUCLEOTIDE SEQUENCE [LARGE SCALE GENOMIC DNA]</scope>
    <source>
        <strain evidence="9">WasteWater2</strain>
    </source>
</reference>
<comment type="caution">
    <text evidence="9">The sequence shown here is derived from an EMBL/GenBank/DDBJ whole genome shotgun (WGS) entry which is preliminary data.</text>
</comment>
<evidence type="ECO:0000256" key="1">
    <source>
        <dbReference type="ARBA" id="ARBA00004477"/>
    </source>
</evidence>
<protein>
    <recommendedName>
        <fullName evidence="7">Efficient mitochondria targeting-associated protein 19</fullName>
    </recommendedName>
</protein>
<feature type="transmembrane region" description="Helical" evidence="7">
    <location>
        <begin position="74"/>
        <end position="93"/>
    </location>
</feature>
<keyword evidence="3 7" id="KW-0812">Transmembrane</keyword>
<dbReference type="OrthoDB" id="433124at2759"/>
<evidence type="ECO:0000256" key="2">
    <source>
        <dbReference type="ARBA" id="ARBA00009096"/>
    </source>
</evidence>
<sequence>MSGASSQPGHRRPVWGRKKDMFYIVFLFLVVFLALTIDFVPLYPVELPSWATALHDYYRMNYNDPLYAKDPPFFRLYVFIEAIYSVPTCIWAIRGLIQDNNMVPVYLLVFATHLVTSTLVCFVEVLATKDWPKEDINKNLPGYVIFFAVASVLWVDMFSRVKTALKGKTKLS</sequence>
<keyword evidence="5 7" id="KW-1133">Transmembrane helix</keyword>
<organism evidence="9 10">
    <name type="scientific">Letharia columbiana</name>
    <dbReference type="NCBI Taxonomy" id="112416"/>
    <lineage>
        <taxon>Eukaryota</taxon>
        <taxon>Fungi</taxon>
        <taxon>Dikarya</taxon>
        <taxon>Ascomycota</taxon>
        <taxon>Pezizomycotina</taxon>
        <taxon>Lecanoromycetes</taxon>
        <taxon>OSLEUM clade</taxon>
        <taxon>Lecanoromycetidae</taxon>
        <taxon>Lecanorales</taxon>
        <taxon>Lecanorineae</taxon>
        <taxon>Parmeliaceae</taxon>
        <taxon>Letharia</taxon>
    </lineage>
</organism>
<accession>A0A8H6CT96</accession>
<keyword evidence="10" id="KW-1185">Reference proteome</keyword>
<evidence type="ECO:0000256" key="7">
    <source>
        <dbReference type="PIRNR" id="PIRNR031032"/>
    </source>
</evidence>
<feature type="transmembrane region" description="Helical" evidence="7">
    <location>
        <begin position="21"/>
        <end position="43"/>
    </location>
</feature>
<dbReference type="PROSITE" id="PS51751">
    <property type="entry name" value="EXPERA"/>
    <property type="match status" value="1"/>
</dbReference>
<dbReference type="Pfam" id="PF05241">
    <property type="entry name" value="EBP"/>
    <property type="match status" value="1"/>
</dbReference>
<comment type="subcellular location">
    <subcellularLocation>
        <location evidence="1">Endoplasmic reticulum membrane</location>
        <topology evidence="1">Multi-pass membrane protein</topology>
    </subcellularLocation>
</comment>
<dbReference type="PIRSF" id="PIRSF031032">
    <property type="entry name" value="TMP_97_prd"/>
    <property type="match status" value="1"/>
</dbReference>
<dbReference type="AlphaFoldDB" id="A0A8H6CT96"/>
<comment type="similarity">
    <text evidence="2">Belongs to the TMEM97/sigma-2 receptor family.</text>
</comment>
<evidence type="ECO:0000313" key="10">
    <source>
        <dbReference type="Proteomes" id="UP000578531"/>
    </source>
</evidence>
<dbReference type="GeneID" id="59293250"/>
<dbReference type="PANTHER" id="PTHR31204">
    <property type="entry name" value="SIGMA INTRACELLULAR RECEPTOR 2"/>
    <property type="match status" value="1"/>
</dbReference>
<feature type="domain" description="EXPERA" evidence="8">
    <location>
        <begin position="19"/>
        <end position="154"/>
    </location>
</feature>